<name>A0A0N0MDG6_9PROT</name>
<sequence>MTVTTMTGAASGGQIKWSEIDWTKVNQAVRRLQVRIAKAVREGRWGKVKALQWLLTHSLHGKALAVKRVTENRGKNTPGVDRIIWDRPGKCVRGMLSLTRRGYQPQPLRRVYIPKANGKLRPLGIPTMKDRAMQALHLLALLPIAETTADPNSYGFRPKRGSRDAAEQCYKVLRLSGSADWVLDADIAGCFDNISHDWLVANIPMDKVILRKWLESGYMQDSELFATEAGTPQGGIISPTLANMTLDGMERILRDRYGPRRPNRQRSKVHLIRYADDFVITGRSQDQLEEAKAMVEDFLRDRGLTLSDEKTKIVHIEEGFDFLGWNVRKYGGKLLIGPARKNVQTFLRKVRAIVKDAIGVKQEIMIARLNPVIRGWANYHRNQVAAQTFREVDAQIWRCLWRWACRRHPNKSRGWVKDRYFAREGTRDWVFRATVCDDAGNNTVVRLMRATDVSIRRHRKIRAEANPFDPAWDSYFAEKRTLPKDRQDRSAKASNSTRRSALAALVTQSFVEA</sequence>
<dbReference type="EMBL" id="JUFX02000251">
    <property type="protein sequence ID" value="KPH85246.1"/>
    <property type="molecule type" value="Genomic_DNA"/>
</dbReference>
<proteinExistence type="inferred from homology"/>
<dbReference type="Pfam" id="PF00078">
    <property type="entry name" value="RVT_1"/>
    <property type="match status" value="1"/>
</dbReference>
<dbReference type="SUPFAM" id="SSF56672">
    <property type="entry name" value="DNA/RNA polymerases"/>
    <property type="match status" value="1"/>
</dbReference>
<comment type="caution">
    <text evidence="3">The sequence shown here is derived from an EMBL/GenBank/DDBJ whole genome shotgun (WGS) entry which is preliminary data.</text>
</comment>
<organism evidence="3 4">
    <name type="scientific">Komagataeibacter intermedius AF2</name>
    <dbReference type="NCBI Taxonomy" id="1458464"/>
    <lineage>
        <taxon>Bacteria</taxon>
        <taxon>Pseudomonadati</taxon>
        <taxon>Pseudomonadota</taxon>
        <taxon>Alphaproteobacteria</taxon>
        <taxon>Acetobacterales</taxon>
        <taxon>Acetobacteraceae</taxon>
        <taxon>Komagataeibacter</taxon>
    </lineage>
</organism>
<dbReference type="Proteomes" id="UP000031553">
    <property type="component" value="Unassembled WGS sequence"/>
</dbReference>
<dbReference type="Gene3D" id="3.30.70.270">
    <property type="match status" value="1"/>
</dbReference>
<dbReference type="InterPro" id="IPR030931">
    <property type="entry name" value="Group_II_RT_mat"/>
</dbReference>
<gene>
    <name evidence="3" type="ORF">GLUCOINTEAF2_0203504</name>
</gene>
<dbReference type="InterPro" id="IPR013597">
    <property type="entry name" value="Mat_intron_G2"/>
</dbReference>
<dbReference type="PANTHER" id="PTHR34047">
    <property type="entry name" value="NUCLEAR INTRON MATURASE 1, MITOCHONDRIAL-RELATED"/>
    <property type="match status" value="1"/>
</dbReference>
<dbReference type="CDD" id="cd01651">
    <property type="entry name" value="RT_G2_intron"/>
    <property type="match status" value="1"/>
</dbReference>
<evidence type="ECO:0000313" key="3">
    <source>
        <dbReference type="EMBL" id="KPH85246.1"/>
    </source>
</evidence>
<evidence type="ECO:0000313" key="4">
    <source>
        <dbReference type="Proteomes" id="UP000031553"/>
    </source>
</evidence>
<dbReference type="RefSeq" id="WP_039736262.1">
    <property type="nucleotide sequence ID" value="NZ_JUFX02000251.1"/>
</dbReference>
<dbReference type="InterPro" id="IPR043128">
    <property type="entry name" value="Rev_trsase/Diguanyl_cyclase"/>
</dbReference>
<dbReference type="Pfam" id="PF13655">
    <property type="entry name" value="RVT_N"/>
    <property type="match status" value="1"/>
</dbReference>
<dbReference type="PANTHER" id="PTHR34047:SF10">
    <property type="entry name" value="GROUP II INTRON-ASSOCIATED OPEN READING FRAME"/>
    <property type="match status" value="1"/>
</dbReference>
<dbReference type="InterPro" id="IPR025960">
    <property type="entry name" value="RVT_N"/>
</dbReference>
<dbReference type="InterPro" id="IPR051083">
    <property type="entry name" value="GrpII_Intron_Splice-Mob/Def"/>
</dbReference>
<dbReference type="Pfam" id="PF08388">
    <property type="entry name" value="GIIM"/>
    <property type="match status" value="1"/>
</dbReference>
<evidence type="ECO:0000259" key="2">
    <source>
        <dbReference type="PROSITE" id="PS50878"/>
    </source>
</evidence>
<dbReference type="InterPro" id="IPR000477">
    <property type="entry name" value="RT_dom"/>
</dbReference>
<protein>
    <recommendedName>
        <fullName evidence="2">Reverse transcriptase domain-containing protein</fullName>
    </recommendedName>
</protein>
<reference evidence="3 4" key="1">
    <citation type="submission" date="2015-07" db="EMBL/GenBank/DDBJ databases">
        <title>Draft Genome Sequence of Komagataeibacter intermedius Strain AF2, Isolated from Kombucha Tea.</title>
        <authorList>
            <person name="Santos R.A."/>
            <person name="Berretta A.A."/>
            <person name="Barud H.S."/>
            <person name="Ribeiro S.J."/>
            <person name="Gonzalez-Garcia L.N."/>
            <person name="Zucchi T.D."/>
            <person name="Goldman G.H."/>
            <person name="Riano-Pachon D.M."/>
        </authorList>
    </citation>
    <scope>NUCLEOTIDE SEQUENCE [LARGE SCALE GENOMIC DNA]</scope>
    <source>
        <strain evidence="3 4">AF2</strain>
    </source>
</reference>
<dbReference type="NCBIfam" id="TIGR04416">
    <property type="entry name" value="group_II_RT_mat"/>
    <property type="match status" value="1"/>
</dbReference>
<dbReference type="InterPro" id="IPR043502">
    <property type="entry name" value="DNA/RNA_pol_sf"/>
</dbReference>
<feature type="domain" description="Reverse transcriptase" evidence="2">
    <location>
        <begin position="94"/>
        <end position="327"/>
    </location>
</feature>
<dbReference type="OrthoDB" id="9793236at2"/>
<dbReference type="AlphaFoldDB" id="A0A0N0MDG6"/>
<accession>A0A0N0MDG6</accession>
<comment type="similarity">
    <text evidence="1">Belongs to the bacterial reverse transcriptase family.</text>
</comment>
<evidence type="ECO:0000256" key="1">
    <source>
        <dbReference type="ARBA" id="ARBA00034120"/>
    </source>
</evidence>
<dbReference type="PROSITE" id="PS50878">
    <property type="entry name" value="RT_POL"/>
    <property type="match status" value="1"/>
</dbReference>